<keyword evidence="3 6" id="KW-1133">Transmembrane helix</keyword>
<comment type="caution">
    <text evidence="8">The sequence shown here is derived from an EMBL/GenBank/DDBJ whole genome shotgun (WGS) entry which is preliminary data.</text>
</comment>
<feature type="transmembrane region" description="Helical" evidence="6">
    <location>
        <begin position="124"/>
        <end position="147"/>
    </location>
</feature>
<organism evidence="8 9">
    <name type="scientific">Cercopithifilaria johnstoni</name>
    <dbReference type="NCBI Taxonomy" id="2874296"/>
    <lineage>
        <taxon>Eukaryota</taxon>
        <taxon>Metazoa</taxon>
        <taxon>Ecdysozoa</taxon>
        <taxon>Nematoda</taxon>
        <taxon>Chromadorea</taxon>
        <taxon>Rhabditida</taxon>
        <taxon>Spirurina</taxon>
        <taxon>Spiruromorpha</taxon>
        <taxon>Filarioidea</taxon>
        <taxon>Onchocercidae</taxon>
        <taxon>Cercopithifilaria</taxon>
    </lineage>
</organism>
<evidence type="ECO:0000256" key="1">
    <source>
        <dbReference type="ARBA" id="ARBA00004167"/>
    </source>
</evidence>
<feature type="domain" description="DUF1279" evidence="7">
    <location>
        <begin position="116"/>
        <end position="203"/>
    </location>
</feature>
<name>A0A8J2MG96_9BILA</name>
<accession>A0A8J2MG96</accession>
<dbReference type="GO" id="GO:0005739">
    <property type="term" value="C:mitochondrion"/>
    <property type="evidence" value="ECO:0007669"/>
    <property type="project" value="TreeGrafter"/>
</dbReference>
<sequence length="263" mass="30204">MLALLGMRSRVISLESKCLLRFLKLSAGPNRLSNYPYGKTVTVSNPSSLQFTASVHTSISNPFPNVSELYEARRFIHVAETRHDTFASENDEKLKKAKEAVQKEHKEAKPTGLFAKLKYYLKRYWYIAIPIHIANYVVWFIVFYVAVKSGLDVVALLEKCRIPNYVVDRVKSVPPNAGVAVVAFLLCKIAAPFRYATTLLLIQLSFPILRRFGLMTAKEVKYKMRLKYTNKVWKIKRRYQLKFNRMGSPVNKKRQSASGFKKS</sequence>
<evidence type="ECO:0000256" key="2">
    <source>
        <dbReference type="ARBA" id="ARBA00022692"/>
    </source>
</evidence>
<dbReference type="GO" id="GO:0016020">
    <property type="term" value="C:membrane"/>
    <property type="evidence" value="ECO:0007669"/>
    <property type="project" value="UniProtKB-SubCell"/>
</dbReference>
<dbReference type="Pfam" id="PF06916">
    <property type="entry name" value="FAM210A-B_dom"/>
    <property type="match status" value="1"/>
</dbReference>
<proteinExistence type="predicted"/>
<protein>
    <recommendedName>
        <fullName evidence="7">DUF1279 domain-containing protein</fullName>
    </recommendedName>
</protein>
<dbReference type="InterPro" id="IPR009688">
    <property type="entry name" value="FAM210A/B-like_dom"/>
</dbReference>
<dbReference type="PANTHER" id="PTHR21377:SF1">
    <property type="entry name" value="PROTEIN FAM210A"/>
    <property type="match status" value="1"/>
</dbReference>
<dbReference type="Proteomes" id="UP000746747">
    <property type="component" value="Unassembled WGS sequence"/>
</dbReference>
<evidence type="ECO:0000313" key="8">
    <source>
        <dbReference type="EMBL" id="CAG9541133.1"/>
    </source>
</evidence>
<evidence type="ECO:0000256" key="6">
    <source>
        <dbReference type="SAM" id="Phobius"/>
    </source>
</evidence>
<keyword evidence="9" id="KW-1185">Reference proteome</keyword>
<dbReference type="EMBL" id="CAKAEH010002092">
    <property type="protein sequence ID" value="CAG9541133.1"/>
    <property type="molecule type" value="Genomic_DNA"/>
</dbReference>
<evidence type="ECO:0000313" key="9">
    <source>
        <dbReference type="Proteomes" id="UP000746747"/>
    </source>
</evidence>
<dbReference type="PANTHER" id="PTHR21377">
    <property type="entry name" value="PROTEIN FAM210B, MITOCHONDRIAL"/>
    <property type="match status" value="1"/>
</dbReference>
<keyword evidence="4" id="KW-0175">Coiled coil</keyword>
<reference evidence="8" key="1">
    <citation type="submission" date="2021-09" db="EMBL/GenBank/DDBJ databases">
        <authorList>
            <consortium name="Pathogen Informatics"/>
        </authorList>
    </citation>
    <scope>NUCLEOTIDE SEQUENCE</scope>
</reference>
<dbReference type="OrthoDB" id="5874039at2759"/>
<evidence type="ECO:0000256" key="3">
    <source>
        <dbReference type="ARBA" id="ARBA00022989"/>
    </source>
</evidence>
<gene>
    <name evidence="8" type="ORF">CJOHNSTONI_LOCUS10584</name>
</gene>
<evidence type="ECO:0000259" key="7">
    <source>
        <dbReference type="Pfam" id="PF06916"/>
    </source>
</evidence>
<evidence type="ECO:0000256" key="4">
    <source>
        <dbReference type="ARBA" id="ARBA00023054"/>
    </source>
</evidence>
<dbReference type="InterPro" id="IPR045866">
    <property type="entry name" value="FAM210A/B-like"/>
</dbReference>
<keyword evidence="5 6" id="KW-0472">Membrane</keyword>
<evidence type="ECO:0000256" key="5">
    <source>
        <dbReference type="ARBA" id="ARBA00023136"/>
    </source>
</evidence>
<keyword evidence="2 6" id="KW-0812">Transmembrane</keyword>
<dbReference type="AlphaFoldDB" id="A0A8J2MG96"/>
<comment type="subcellular location">
    <subcellularLocation>
        <location evidence="1">Membrane</location>
        <topology evidence="1">Single-pass membrane protein</topology>
    </subcellularLocation>
</comment>